<proteinExistence type="predicted"/>
<comment type="caution">
    <text evidence="1">The sequence shown here is derived from an EMBL/GenBank/DDBJ whole genome shotgun (WGS) entry which is preliminary data.</text>
</comment>
<dbReference type="SUPFAM" id="SSF160214">
    <property type="entry name" value="FlaG-like"/>
    <property type="match status" value="1"/>
</dbReference>
<dbReference type="EMBL" id="BNAO01000004">
    <property type="protein sequence ID" value="GHG69220.1"/>
    <property type="molecule type" value="Genomic_DNA"/>
</dbReference>
<dbReference type="PANTHER" id="PTHR37166">
    <property type="entry name" value="PROTEIN FLAG"/>
    <property type="match status" value="1"/>
</dbReference>
<protein>
    <submittedName>
        <fullName evidence="1">Flagella locus protein FlaG</fullName>
    </submittedName>
</protein>
<reference evidence="2" key="1">
    <citation type="journal article" date="2019" name="Int. J. Syst. Evol. Microbiol.">
        <title>The Global Catalogue of Microorganisms (GCM) 10K type strain sequencing project: providing services to taxonomists for standard genome sequencing and annotation.</title>
        <authorList>
            <consortium name="The Broad Institute Genomics Platform"/>
            <consortium name="The Broad Institute Genome Sequencing Center for Infectious Disease"/>
            <person name="Wu L."/>
            <person name="Ma J."/>
        </authorList>
    </citation>
    <scope>NUCLEOTIDE SEQUENCE [LARGE SCALE GENOMIC DNA]</scope>
    <source>
        <strain evidence="2">CGMCC 1.7003</strain>
    </source>
</reference>
<dbReference type="Gene3D" id="3.30.160.170">
    <property type="entry name" value="FlaG-like"/>
    <property type="match status" value="1"/>
</dbReference>
<keyword evidence="1" id="KW-0282">Flagellum</keyword>
<keyword evidence="2" id="KW-1185">Reference proteome</keyword>
<sequence length="127" mass="14072">MNTIPNTAGVSLNQVNAEYKFANNETTLKPAVSSESVLPSQVQTIPSTEQVTEALNVVNKAAVFEQRSLSFMMDETSGRSIIKVMDKSTDQVIRQIPSEELLKVAQDIKRLQEEMGQSLGFLIDRKV</sequence>
<keyword evidence="1" id="KW-0966">Cell projection</keyword>
<evidence type="ECO:0000313" key="2">
    <source>
        <dbReference type="Proteomes" id="UP000659697"/>
    </source>
</evidence>
<dbReference type="PANTHER" id="PTHR37166:SF1">
    <property type="entry name" value="PROTEIN FLAG"/>
    <property type="match status" value="1"/>
</dbReference>
<dbReference type="RefSeq" id="WP_189432643.1">
    <property type="nucleotide sequence ID" value="NZ_BNAO01000004.1"/>
</dbReference>
<accession>A0ABQ3KY82</accession>
<evidence type="ECO:0000313" key="1">
    <source>
        <dbReference type="EMBL" id="GHG69220.1"/>
    </source>
</evidence>
<name>A0ABQ3KY82_9ALTE</name>
<gene>
    <name evidence="1" type="primary">flaG</name>
    <name evidence="1" type="ORF">GCM10010919_18990</name>
</gene>
<dbReference type="Pfam" id="PF03646">
    <property type="entry name" value="FlaG"/>
    <property type="match status" value="1"/>
</dbReference>
<dbReference type="InterPro" id="IPR005186">
    <property type="entry name" value="FlaG"/>
</dbReference>
<dbReference type="Proteomes" id="UP000659697">
    <property type="component" value="Unassembled WGS sequence"/>
</dbReference>
<dbReference type="InterPro" id="IPR035924">
    <property type="entry name" value="FlaG-like_sf"/>
</dbReference>
<organism evidence="1 2">
    <name type="scientific">Alishewanella longhuensis</name>
    <dbReference type="NCBI Taxonomy" id="1091037"/>
    <lineage>
        <taxon>Bacteria</taxon>
        <taxon>Pseudomonadati</taxon>
        <taxon>Pseudomonadota</taxon>
        <taxon>Gammaproteobacteria</taxon>
        <taxon>Alteromonadales</taxon>
        <taxon>Alteromonadaceae</taxon>
        <taxon>Alishewanella</taxon>
    </lineage>
</organism>
<keyword evidence="1" id="KW-0969">Cilium</keyword>